<dbReference type="Proteomes" id="UP000799770">
    <property type="component" value="Unassembled WGS sequence"/>
</dbReference>
<dbReference type="AlphaFoldDB" id="A0A6A5ZQK9"/>
<dbReference type="EMBL" id="ML977312">
    <property type="protein sequence ID" value="KAF2121147.1"/>
    <property type="molecule type" value="Genomic_DNA"/>
</dbReference>
<accession>A0A6A5ZQK9</accession>
<name>A0A6A5ZQK9_9PLEO</name>
<keyword evidence="2" id="KW-1185">Reference proteome</keyword>
<dbReference type="OrthoDB" id="5337308at2759"/>
<proteinExistence type="predicted"/>
<protein>
    <submittedName>
        <fullName evidence="1">Uncharacterized protein</fullName>
    </submittedName>
</protein>
<gene>
    <name evidence="1" type="ORF">BDV96DRAFT_594378</name>
</gene>
<sequence>MKLWTIIAWTSGTAVWGRILPPNSDNYSLDHALNVSEAATNFPPKFAIGTSLDDDGWKEAVAFGCSLVNAMNSPDELAVSFFPNELGTIQSQFTTDQDLTDWGYSYDNLPITDLEGEGPGPVIGDTLQALGIDYRRSPAGPLYYYGWDHDRQTVHDGVTYPVTNARFWEMINVDDGIIIAWVKYGPKWAGREMVHPPVENGPYPKLKQWADIVFLDWQRTARARQKDISNLKYFISSGVLNDETKAIVRRALKSDDICEGNYGWDNHKEIKMDTEEGKAVLSSPNGRGMALFLIRHKQALGKRSIIDKVSIWCYRYEDEDPDPDDPPWALHLLFHVKKQSDKWEVDPWQEPDIPDDHGCKCEFVLPHRT</sequence>
<evidence type="ECO:0000313" key="1">
    <source>
        <dbReference type="EMBL" id="KAF2121147.1"/>
    </source>
</evidence>
<reference evidence="1" key="1">
    <citation type="journal article" date="2020" name="Stud. Mycol.">
        <title>101 Dothideomycetes genomes: a test case for predicting lifestyles and emergence of pathogens.</title>
        <authorList>
            <person name="Haridas S."/>
            <person name="Albert R."/>
            <person name="Binder M."/>
            <person name="Bloem J."/>
            <person name="Labutti K."/>
            <person name="Salamov A."/>
            <person name="Andreopoulos B."/>
            <person name="Baker S."/>
            <person name="Barry K."/>
            <person name="Bills G."/>
            <person name="Bluhm B."/>
            <person name="Cannon C."/>
            <person name="Castanera R."/>
            <person name="Culley D."/>
            <person name="Daum C."/>
            <person name="Ezra D."/>
            <person name="Gonzalez J."/>
            <person name="Henrissat B."/>
            <person name="Kuo A."/>
            <person name="Liang C."/>
            <person name="Lipzen A."/>
            <person name="Lutzoni F."/>
            <person name="Magnuson J."/>
            <person name="Mondo S."/>
            <person name="Nolan M."/>
            <person name="Ohm R."/>
            <person name="Pangilinan J."/>
            <person name="Park H.-J."/>
            <person name="Ramirez L."/>
            <person name="Alfaro M."/>
            <person name="Sun H."/>
            <person name="Tritt A."/>
            <person name="Yoshinaga Y."/>
            <person name="Zwiers L.-H."/>
            <person name="Turgeon B."/>
            <person name="Goodwin S."/>
            <person name="Spatafora J."/>
            <person name="Crous P."/>
            <person name="Grigoriev I."/>
        </authorList>
    </citation>
    <scope>NUCLEOTIDE SEQUENCE</scope>
    <source>
        <strain evidence="1">CBS 627.86</strain>
    </source>
</reference>
<evidence type="ECO:0000313" key="2">
    <source>
        <dbReference type="Proteomes" id="UP000799770"/>
    </source>
</evidence>
<organism evidence="1 2">
    <name type="scientific">Lophiotrema nucula</name>
    <dbReference type="NCBI Taxonomy" id="690887"/>
    <lineage>
        <taxon>Eukaryota</taxon>
        <taxon>Fungi</taxon>
        <taxon>Dikarya</taxon>
        <taxon>Ascomycota</taxon>
        <taxon>Pezizomycotina</taxon>
        <taxon>Dothideomycetes</taxon>
        <taxon>Pleosporomycetidae</taxon>
        <taxon>Pleosporales</taxon>
        <taxon>Lophiotremataceae</taxon>
        <taxon>Lophiotrema</taxon>
    </lineage>
</organism>